<feature type="region of interest" description="Disordered" evidence="2">
    <location>
        <begin position="228"/>
        <end position="280"/>
    </location>
</feature>
<gene>
    <name evidence="3" type="ORF">F511_29338</name>
</gene>
<feature type="compositionally biased region" description="Acidic residues" evidence="2">
    <location>
        <begin position="512"/>
        <end position="530"/>
    </location>
</feature>
<keyword evidence="1" id="KW-0175">Coiled coil</keyword>
<name>A0A2Z7AYZ1_9LAMI</name>
<protein>
    <submittedName>
        <fullName evidence="3">Uncharacterized protein</fullName>
    </submittedName>
</protein>
<feature type="compositionally biased region" description="Low complexity" evidence="2">
    <location>
        <begin position="531"/>
        <end position="542"/>
    </location>
</feature>
<keyword evidence="4" id="KW-1185">Reference proteome</keyword>
<accession>A0A2Z7AYZ1</accession>
<dbReference type="AlphaFoldDB" id="A0A2Z7AYZ1"/>
<dbReference type="EMBL" id="KV012689">
    <property type="protein sequence ID" value="KZV24487.1"/>
    <property type="molecule type" value="Genomic_DNA"/>
</dbReference>
<evidence type="ECO:0000313" key="3">
    <source>
        <dbReference type="EMBL" id="KZV24487.1"/>
    </source>
</evidence>
<proteinExistence type="predicted"/>
<feature type="region of interest" description="Disordered" evidence="2">
    <location>
        <begin position="504"/>
        <end position="542"/>
    </location>
</feature>
<sequence length="542" mass="60914">MDCDVAELSQPRAATTSGGRVVGLLVKGRWFFVMHVATYHRSEGAENVSGETPPMLKSGKMREQKESEGIYLIKVKSLGSRKFYLSHKGDLRFIGGNPSSHKGWVSRFFYVKWVGRKRNPWRCDISWRDNVYTLTPSTPDLTTFFAALCEKCYSAPELVKEDLLCHLGFSRKEVQLVKDLAERMDKVALLKALKEHPVEGSSRAAVPPIVKKGKRKALQSIEKEVRRQKKKGCLQFPGANHPHYRDELSADAPGPDTRGAAYPDAARNDAPDSLVVSPSRSTTTGLLCNMAPDRDLHLMRNAPNIENVGDFTTQFAAAMAWDGEVINRLTRARREATSARQSFDEAQREALEAQGKKLTTEKAAVAIEKEALAAEKRTVEAELEALEAGRRHLRNTVTLYHNDIDRRISQLVEVKKEHKSTQVALEASHLTISGLTEIGLCMSKKIERMKAKKQQDRESHMECHHKLQARIQEAEDTIQEQHLIIEALVEEKSSLLQIIQGLQEDHGAPAPFDDEWEEEPEEDLEEEGLEDIPLGEGEIVEE</sequence>
<reference evidence="3 4" key="1">
    <citation type="journal article" date="2015" name="Proc. Natl. Acad. Sci. U.S.A.">
        <title>The resurrection genome of Boea hygrometrica: A blueprint for survival of dehydration.</title>
        <authorList>
            <person name="Xiao L."/>
            <person name="Yang G."/>
            <person name="Zhang L."/>
            <person name="Yang X."/>
            <person name="Zhao S."/>
            <person name="Ji Z."/>
            <person name="Zhou Q."/>
            <person name="Hu M."/>
            <person name="Wang Y."/>
            <person name="Chen M."/>
            <person name="Xu Y."/>
            <person name="Jin H."/>
            <person name="Xiao X."/>
            <person name="Hu G."/>
            <person name="Bao F."/>
            <person name="Hu Y."/>
            <person name="Wan P."/>
            <person name="Li L."/>
            <person name="Deng X."/>
            <person name="Kuang T."/>
            <person name="Xiang C."/>
            <person name="Zhu J.K."/>
            <person name="Oliver M.J."/>
            <person name="He Y."/>
        </authorList>
    </citation>
    <scope>NUCLEOTIDE SEQUENCE [LARGE SCALE GENOMIC DNA]</scope>
    <source>
        <strain evidence="4">cv. XS01</strain>
    </source>
</reference>
<evidence type="ECO:0000256" key="1">
    <source>
        <dbReference type="SAM" id="Coils"/>
    </source>
</evidence>
<organism evidence="3 4">
    <name type="scientific">Dorcoceras hygrometricum</name>
    <dbReference type="NCBI Taxonomy" id="472368"/>
    <lineage>
        <taxon>Eukaryota</taxon>
        <taxon>Viridiplantae</taxon>
        <taxon>Streptophyta</taxon>
        <taxon>Embryophyta</taxon>
        <taxon>Tracheophyta</taxon>
        <taxon>Spermatophyta</taxon>
        <taxon>Magnoliopsida</taxon>
        <taxon>eudicotyledons</taxon>
        <taxon>Gunneridae</taxon>
        <taxon>Pentapetalae</taxon>
        <taxon>asterids</taxon>
        <taxon>lamiids</taxon>
        <taxon>Lamiales</taxon>
        <taxon>Gesneriaceae</taxon>
        <taxon>Didymocarpoideae</taxon>
        <taxon>Trichosporeae</taxon>
        <taxon>Loxocarpinae</taxon>
        <taxon>Dorcoceras</taxon>
    </lineage>
</organism>
<feature type="coiled-coil region" evidence="1">
    <location>
        <begin position="329"/>
        <end position="396"/>
    </location>
</feature>
<evidence type="ECO:0000256" key="2">
    <source>
        <dbReference type="SAM" id="MobiDB-lite"/>
    </source>
</evidence>
<dbReference type="Proteomes" id="UP000250235">
    <property type="component" value="Unassembled WGS sequence"/>
</dbReference>
<evidence type="ECO:0000313" key="4">
    <source>
        <dbReference type="Proteomes" id="UP000250235"/>
    </source>
</evidence>